<name>A0ABW1CCB9_9ACTN</name>
<dbReference type="EMBL" id="JBHSPA010000003">
    <property type="protein sequence ID" value="MFC5822473.1"/>
    <property type="molecule type" value="Genomic_DNA"/>
</dbReference>
<feature type="transmembrane region" description="Helical" evidence="1">
    <location>
        <begin position="108"/>
        <end position="126"/>
    </location>
</feature>
<protein>
    <recommendedName>
        <fullName evidence="4">DUF1700 domain-containing protein</fullName>
    </recommendedName>
</protein>
<proteinExistence type="predicted"/>
<dbReference type="Proteomes" id="UP001596058">
    <property type="component" value="Unassembled WGS sequence"/>
</dbReference>
<evidence type="ECO:0000256" key="1">
    <source>
        <dbReference type="SAM" id="Phobius"/>
    </source>
</evidence>
<feature type="transmembrane region" description="Helical" evidence="1">
    <location>
        <begin position="74"/>
        <end position="96"/>
    </location>
</feature>
<gene>
    <name evidence="2" type="ORF">ACFPZ3_01265</name>
</gene>
<keyword evidence="1" id="KW-1133">Transmembrane helix</keyword>
<evidence type="ECO:0000313" key="2">
    <source>
        <dbReference type="EMBL" id="MFC5822473.1"/>
    </source>
</evidence>
<evidence type="ECO:0008006" key="4">
    <source>
        <dbReference type="Google" id="ProtNLM"/>
    </source>
</evidence>
<organism evidence="2 3">
    <name type="scientific">Nonomuraea insulae</name>
    <dbReference type="NCBI Taxonomy" id="1616787"/>
    <lineage>
        <taxon>Bacteria</taxon>
        <taxon>Bacillati</taxon>
        <taxon>Actinomycetota</taxon>
        <taxon>Actinomycetes</taxon>
        <taxon>Streptosporangiales</taxon>
        <taxon>Streptosporangiaceae</taxon>
        <taxon>Nonomuraea</taxon>
    </lineage>
</organism>
<feature type="transmembrane region" description="Helical" evidence="1">
    <location>
        <begin position="138"/>
        <end position="160"/>
    </location>
</feature>
<accession>A0ABW1CCB9</accession>
<reference evidence="3" key="1">
    <citation type="journal article" date="2019" name="Int. J. Syst. Evol. Microbiol.">
        <title>The Global Catalogue of Microorganisms (GCM) 10K type strain sequencing project: providing services to taxonomists for standard genome sequencing and annotation.</title>
        <authorList>
            <consortium name="The Broad Institute Genomics Platform"/>
            <consortium name="The Broad Institute Genome Sequencing Center for Infectious Disease"/>
            <person name="Wu L."/>
            <person name="Ma J."/>
        </authorList>
    </citation>
    <scope>NUCLEOTIDE SEQUENCE [LARGE SCALE GENOMIC DNA]</scope>
    <source>
        <strain evidence="3">CCUG 53903</strain>
    </source>
</reference>
<sequence>MAGHQLITTQLALLSRRLPAKAVQELADGLQETYEVHLAQLGDPDKAARAALSEFGDADTITTAFVRASPWRRIAVTLLLTGPIMAVLWGLSLIAAQVWTWPVPAPARIGYGAGLVAVVAILLTAARAQHAYQRTRTAALAGAAGLMMLDAGMLIAIVTVAPTAPWPLALAVPASLLRIIAILRALPTARTA</sequence>
<evidence type="ECO:0000313" key="3">
    <source>
        <dbReference type="Proteomes" id="UP001596058"/>
    </source>
</evidence>
<keyword evidence="1" id="KW-0812">Transmembrane</keyword>
<feature type="transmembrane region" description="Helical" evidence="1">
    <location>
        <begin position="166"/>
        <end position="186"/>
    </location>
</feature>
<keyword evidence="1" id="KW-0472">Membrane</keyword>
<comment type="caution">
    <text evidence="2">The sequence shown here is derived from an EMBL/GenBank/DDBJ whole genome shotgun (WGS) entry which is preliminary data.</text>
</comment>
<keyword evidence="3" id="KW-1185">Reference proteome</keyword>
<dbReference type="RefSeq" id="WP_379512026.1">
    <property type="nucleotide sequence ID" value="NZ_JBHSPA010000003.1"/>
</dbReference>